<sequence length="94" mass="10834">MNKRIAQGYKFGNAEDLVQYGKSFFKRKGSSIQQFTDEKGFIHRIDKLTQEYGVVEPNGNIMTVFKIEPKPNSSYSNASEYLQEQLVKYGSKKE</sequence>
<reference evidence="1 2" key="1">
    <citation type="submission" date="2018-03" db="EMBL/GenBank/DDBJ databases">
        <title>Genomic Encyclopedia of Archaeal and Bacterial Type Strains, Phase II (KMG-II): from individual species to whole genera.</title>
        <authorList>
            <person name="Goeker M."/>
        </authorList>
    </citation>
    <scope>NUCLEOTIDE SEQUENCE [LARGE SCALE GENOMIC DNA]</scope>
    <source>
        <strain evidence="1 2">DSM 24859</strain>
    </source>
</reference>
<dbReference type="EMBL" id="PYAW01000004">
    <property type="protein sequence ID" value="PSL45303.1"/>
    <property type="molecule type" value="Genomic_DNA"/>
</dbReference>
<keyword evidence="2" id="KW-1185">Reference proteome</keyword>
<dbReference type="RefSeq" id="WP_106529650.1">
    <property type="nucleotide sequence ID" value="NZ_PYAW01000004.1"/>
</dbReference>
<evidence type="ECO:0000313" key="2">
    <source>
        <dbReference type="Proteomes" id="UP000240971"/>
    </source>
</evidence>
<accession>A0A2P8HGH2</accession>
<organism evidence="1 2">
    <name type="scientific">Chitinophaga niastensis</name>
    <dbReference type="NCBI Taxonomy" id="536980"/>
    <lineage>
        <taxon>Bacteria</taxon>
        <taxon>Pseudomonadati</taxon>
        <taxon>Bacteroidota</taxon>
        <taxon>Chitinophagia</taxon>
        <taxon>Chitinophagales</taxon>
        <taxon>Chitinophagaceae</taxon>
        <taxon>Chitinophaga</taxon>
    </lineage>
</organism>
<protein>
    <submittedName>
        <fullName evidence="1">Uncharacterized protein</fullName>
    </submittedName>
</protein>
<dbReference type="AlphaFoldDB" id="A0A2P8HGH2"/>
<proteinExistence type="predicted"/>
<evidence type="ECO:0000313" key="1">
    <source>
        <dbReference type="EMBL" id="PSL45303.1"/>
    </source>
</evidence>
<dbReference type="Proteomes" id="UP000240971">
    <property type="component" value="Unassembled WGS sequence"/>
</dbReference>
<name>A0A2P8HGH2_CHINA</name>
<comment type="caution">
    <text evidence="1">The sequence shown here is derived from an EMBL/GenBank/DDBJ whole genome shotgun (WGS) entry which is preliminary data.</text>
</comment>
<gene>
    <name evidence="1" type="ORF">CLV51_1045</name>
</gene>